<proteinExistence type="predicted"/>
<accession>A0ACC0U4X0</accession>
<evidence type="ECO:0000313" key="2">
    <source>
        <dbReference type="Proteomes" id="UP001207468"/>
    </source>
</evidence>
<reference evidence="1" key="1">
    <citation type="submission" date="2021-03" db="EMBL/GenBank/DDBJ databases">
        <title>Evolutionary priming and transition to the ectomycorrhizal habit in an iconic lineage of mushroom-forming fungi: is preadaptation a requirement?</title>
        <authorList>
            <consortium name="DOE Joint Genome Institute"/>
            <person name="Looney B.P."/>
            <person name="Miyauchi S."/>
            <person name="Morin E."/>
            <person name="Drula E."/>
            <person name="Courty P.E."/>
            <person name="Chicoki N."/>
            <person name="Fauchery L."/>
            <person name="Kohler A."/>
            <person name="Kuo A."/>
            <person name="LaButti K."/>
            <person name="Pangilinan J."/>
            <person name="Lipzen A."/>
            <person name="Riley R."/>
            <person name="Andreopoulos W."/>
            <person name="He G."/>
            <person name="Johnson J."/>
            <person name="Barry K.W."/>
            <person name="Grigoriev I.V."/>
            <person name="Nagy L."/>
            <person name="Hibbett D."/>
            <person name="Henrissat B."/>
            <person name="Matheny P.B."/>
            <person name="Labbe J."/>
            <person name="Martin A.F."/>
        </authorList>
    </citation>
    <scope>NUCLEOTIDE SEQUENCE</scope>
    <source>
        <strain evidence="1">BPL698</strain>
    </source>
</reference>
<evidence type="ECO:0000313" key="1">
    <source>
        <dbReference type="EMBL" id="KAI9462928.1"/>
    </source>
</evidence>
<keyword evidence="2" id="KW-1185">Reference proteome</keyword>
<dbReference type="Proteomes" id="UP001207468">
    <property type="component" value="Unassembled WGS sequence"/>
</dbReference>
<comment type="caution">
    <text evidence="1">The sequence shown here is derived from an EMBL/GenBank/DDBJ whole genome shotgun (WGS) entry which is preliminary data.</text>
</comment>
<dbReference type="EMBL" id="JAGFNK010000163">
    <property type="protein sequence ID" value="KAI9462928.1"/>
    <property type="molecule type" value="Genomic_DNA"/>
</dbReference>
<gene>
    <name evidence="1" type="ORF">F5148DRAFT_1150378</name>
</gene>
<sequence length="469" mass="52243">MTFTGHLEATLLPAASLRRLLVHVHDGLRKEHVNLFIGLPFWKKPSTCLSSESQFVDKSPHQTQEMLYVSGRPIKPQTIALCLVWHHAAHSLHQTGLSLRNPHRPLLGTWALNSNTLRTPLPWIANLGLKGWAEEHDGVENEKREPLDTGSHSCLLCRHRTAESRGASVRAPLPEPRGLRFVRRGLLSSGRGDEVFGIRGAGCGGPVGNLLRLFARRRGSCNCSGFGSFRERMSWTLDSESSELFWYEAADGRNFSLARQHGIMDADTGREPSACKLSFSLSLLPTWVQMMLKWKGRGGWKVLYLPGYEVREVEQKQTEIQIINQVCGMWSVAVRFQSLTDVLPTPMAYDSNNKGTDGSHDIFRNDTEVRYAWKGLIGTCSPSEGKLSRHPLDALSPKTPRGCERWLYNCQCWVCGASLAFSGGQDGIGYGLMSYWASAPAIIEQMVIVAHVFRFKVVLRDELGVGSCS</sequence>
<name>A0ACC0U4X0_9AGAM</name>
<protein>
    <submittedName>
        <fullName evidence="1">Uncharacterized protein</fullName>
    </submittedName>
</protein>
<organism evidence="1 2">
    <name type="scientific">Russula earlei</name>
    <dbReference type="NCBI Taxonomy" id="71964"/>
    <lineage>
        <taxon>Eukaryota</taxon>
        <taxon>Fungi</taxon>
        <taxon>Dikarya</taxon>
        <taxon>Basidiomycota</taxon>
        <taxon>Agaricomycotina</taxon>
        <taxon>Agaricomycetes</taxon>
        <taxon>Russulales</taxon>
        <taxon>Russulaceae</taxon>
        <taxon>Russula</taxon>
    </lineage>
</organism>